<evidence type="ECO:0000259" key="3">
    <source>
        <dbReference type="Pfam" id="PF12660"/>
    </source>
</evidence>
<dbReference type="GO" id="GO:0006384">
    <property type="term" value="P:transcription initiation at RNA polymerase III promoter"/>
    <property type="evidence" value="ECO:0007669"/>
    <property type="project" value="InterPro"/>
</dbReference>
<feature type="region of interest" description="Disordered" evidence="1">
    <location>
        <begin position="753"/>
        <end position="809"/>
    </location>
</feature>
<evidence type="ECO:0000259" key="2">
    <source>
        <dbReference type="Pfam" id="PF12657"/>
    </source>
</evidence>
<dbReference type="EMBL" id="HG992977">
    <property type="protein sequence ID" value="CAE6999534.1"/>
    <property type="molecule type" value="Genomic_DNA"/>
</dbReference>
<evidence type="ECO:0000313" key="5">
    <source>
        <dbReference type="Proteomes" id="UP000472372"/>
    </source>
</evidence>
<dbReference type="Proteomes" id="UP000472372">
    <property type="component" value="Chromosome 1"/>
</dbReference>
<dbReference type="InterPro" id="IPR044230">
    <property type="entry name" value="GTF3C4"/>
</dbReference>
<dbReference type="Pfam" id="PF12660">
    <property type="entry name" value="zf-TFIIIC"/>
    <property type="match status" value="1"/>
</dbReference>
<feature type="compositionally biased region" description="Acidic residues" evidence="1">
    <location>
        <begin position="769"/>
        <end position="804"/>
    </location>
</feature>
<gene>
    <name evidence="4" type="ORF">PTTW11_00915</name>
</gene>
<dbReference type="SUPFAM" id="SSF82171">
    <property type="entry name" value="DPP6 N-terminal domain-like"/>
    <property type="match status" value="1"/>
</dbReference>
<organism evidence="4 5">
    <name type="scientific">Pyrenophora teres f. teres</name>
    <dbReference type="NCBI Taxonomy" id="97479"/>
    <lineage>
        <taxon>Eukaryota</taxon>
        <taxon>Fungi</taxon>
        <taxon>Dikarya</taxon>
        <taxon>Ascomycota</taxon>
        <taxon>Pezizomycotina</taxon>
        <taxon>Dothideomycetes</taxon>
        <taxon>Pleosporomycetidae</taxon>
        <taxon>Pleosporales</taxon>
        <taxon>Pleosporineae</taxon>
        <taxon>Pleosporaceae</taxon>
        <taxon>Pyrenophora</taxon>
    </lineage>
</organism>
<dbReference type="PANTHER" id="PTHR15496:SF2">
    <property type="entry name" value="GENERAL TRANSCRIPTION FACTOR 3C POLYPEPTIDE 4"/>
    <property type="match status" value="1"/>
</dbReference>
<evidence type="ECO:0000256" key="1">
    <source>
        <dbReference type="SAM" id="MobiDB-lite"/>
    </source>
</evidence>
<feature type="compositionally biased region" description="Polar residues" evidence="1">
    <location>
        <begin position="643"/>
        <end position="665"/>
    </location>
</feature>
<evidence type="ECO:0000313" key="4">
    <source>
        <dbReference type="EMBL" id="CAE6999534.1"/>
    </source>
</evidence>
<evidence type="ECO:0008006" key="6">
    <source>
        <dbReference type="Google" id="ProtNLM"/>
    </source>
</evidence>
<dbReference type="GO" id="GO:0000127">
    <property type="term" value="C:transcription factor TFIIIC complex"/>
    <property type="evidence" value="ECO:0007669"/>
    <property type="project" value="InterPro"/>
</dbReference>
<dbReference type="AlphaFoldDB" id="A0A6S6VUI2"/>
<feature type="domain" description="Transcription factor IIIC putative zinc-finger" evidence="3">
    <location>
        <begin position="671"/>
        <end position="832"/>
    </location>
</feature>
<feature type="region of interest" description="Disordered" evidence="1">
    <location>
        <begin position="640"/>
        <end position="665"/>
    </location>
</feature>
<protein>
    <recommendedName>
        <fullName evidence="6">TFIIIC-delta multi-domain protein</fullName>
    </recommendedName>
</protein>
<dbReference type="PANTHER" id="PTHR15496">
    <property type="entry name" value="GENERAL TRANSCRIPTION FACTOR 3C POLYPEPTIDE 4 FAMILY"/>
    <property type="match status" value="1"/>
</dbReference>
<reference evidence="4" key="1">
    <citation type="submission" date="2021-02" db="EMBL/GenBank/DDBJ databases">
        <authorList>
            <person name="Syme A R."/>
            <person name="Syme A R."/>
            <person name="Moolhuijzen P."/>
        </authorList>
    </citation>
    <scope>NUCLEOTIDE SEQUENCE</scope>
    <source>
        <strain evidence="4">W1-1</strain>
    </source>
</reference>
<name>A0A6S6VUI2_9PLEO</name>
<dbReference type="InterPro" id="IPR024761">
    <property type="entry name" value="TFIIIC_delta_N"/>
</dbReference>
<dbReference type="InterPro" id="IPR024764">
    <property type="entry name" value="TFIIIC_Znf"/>
</dbReference>
<sequence length="834" mass="91558">MADATVLRCWPACVDAIDWSPDGIIALASDERVELLFPNTVDFERNQVLPQWQHVPLKVPYFSTDELPLKEPAPARNYSVGEEISNSAPLNIAWSPPGLANHRRCALAALTTGLTLSIWSDEGKPQEESSWARRLIVNDALVQYFTEYDEEPSYLTVQPKEQLRLRSRIRAFAWAPALPCPEPAGVIGTRLLYGQHLIALSNDDNQLVVVVVESPTSTLGVEREWRAEVLTHDTLTSDSESIFSQPISFEDMMKQQRYISHIAWSPWIVRGDWYHSVLVYATNEDVRAKVITYTHDSVGLGNEVVYTGIEMRNDGPMKWFPKVEDGEKLKLALFTSSGLIYLTISVQDASIIERTTHDLDGRWDPISGVVWDTPTDAAPRLHVSSLLSTLHSPTTVIELSSNGLKTLGTPSWREKIENNLALFSVKNGLKGNSKAKVWGLTASPLGDYIAACNSVHPSDMIEYGIPADRSGTVAISSLRNNTQQRDIFTKNNVSAEGVLYTLKKLAENTVEDPDELSTFAKDMVKKLLEAYTAPAISEDNTDISTLYPNTSDTNVLITAFKKAAFLDPETLEDRYTILVAQACKTGSSIDLQKTLIAYRLAGELQHLPPSLSNTPFSSEILAQHRQLIALIDTVMAKGDAPEVSTTDVEPSNDPSNGDSTPKNPTVPTIWQDTCDICSASIPFTDLNTATCTNGHESPRCGLSFLAIQAPGITKYCGICSTPFLSDEFVMAQEYADGKKDGANGEHVIMTGVIETGDAAMRGGRGGDGGNEEQDEVNDGDDEDEDEDEDDDSTEDDDDDDDESVEETRDIPVTLARVLFLGCDACIYCGGKFIG</sequence>
<accession>A0A6S6VUI2</accession>
<dbReference type="Pfam" id="PF12657">
    <property type="entry name" value="TFIIIC_delta"/>
    <property type="match status" value="1"/>
</dbReference>
<dbReference type="GO" id="GO:0004402">
    <property type="term" value="F:histone acetyltransferase activity"/>
    <property type="evidence" value="ECO:0007669"/>
    <property type="project" value="InterPro"/>
</dbReference>
<proteinExistence type="predicted"/>
<feature type="domain" description="Transcription factor IIIC 90kDa subunit N-terminal" evidence="2">
    <location>
        <begin position="19"/>
        <end position="477"/>
    </location>
</feature>